<name>A0AAE8N5P6_9PEZI</name>
<dbReference type="EMBL" id="ONZQ02000013">
    <property type="protein sequence ID" value="SPO05588.1"/>
    <property type="molecule type" value="Genomic_DNA"/>
</dbReference>
<dbReference type="InterPro" id="IPR052158">
    <property type="entry name" value="INH-QAR"/>
</dbReference>
<dbReference type="InterPro" id="IPR029062">
    <property type="entry name" value="Class_I_gatase-like"/>
</dbReference>
<keyword evidence="3" id="KW-1185">Reference proteome</keyword>
<comment type="caution">
    <text evidence="2">The sequence shown here is derived from an EMBL/GenBank/DDBJ whole genome shotgun (WGS) entry which is preliminary data.</text>
</comment>
<evidence type="ECO:0000313" key="2">
    <source>
        <dbReference type="EMBL" id="SPO05588.1"/>
    </source>
</evidence>
<dbReference type="Gene3D" id="3.40.50.880">
    <property type="match status" value="1"/>
</dbReference>
<gene>
    <name evidence="2" type="ORF">DNG_08275</name>
</gene>
<dbReference type="PANTHER" id="PTHR43130">
    <property type="entry name" value="ARAC-FAMILY TRANSCRIPTIONAL REGULATOR"/>
    <property type="match status" value="1"/>
</dbReference>
<reference evidence="2" key="1">
    <citation type="submission" date="2018-03" db="EMBL/GenBank/DDBJ databases">
        <authorList>
            <person name="Guldener U."/>
        </authorList>
    </citation>
    <scope>NUCLEOTIDE SEQUENCE</scope>
</reference>
<evidence type="ECO:0000313" key="3">
    <source>
        <dbReference type="Proteomes" id="UP001187682"/>
    </source>
</evidence>
<dbReference type="SUPFAM" id="SSF52317">
    <property type="entry name" value="Class I glutamine amidotransferase-like"/>
    <property type="match status" value="1"/>
</dbReference>
<protein>
    <submittedName>
        <fullName evidence="2">Related to ThiJ/PfpI family protein</fullName>
    </submittedName>
</protein>
<dbReference type="PANTHER" id="PTHR43130:SF15">
    <property type="entry name" value="THIJ_PFPI FAMILY PROTEIN (AFU_ORTHOLOGUE AFUA_5G14240)"/>
    <property type="match status" value="1"/>
</dbReference>
<sequence length="218" mass="23768">MASQSSLPPQNYGVALFEGFQALDVFGPVDVLNLLSATRTLKLSLIAPTLDPVTTVPAARPTMIGQRIVPTHTYETAPDDLEVLLVPGGFGTRDLERTQPVVDFIKARYPKLRFLLTVCTGSALAARAGVLDGKEATSNKASFEWVASQRAWVKWQREARWVVDGNIWTSSGISAGIDQIFAFIEAQYGEDVAEALAKQSEYVRNKDPKNDPFKALAG</sequence>
<dbReference type="Proteomes" id="UP001187682">
    <property type="component" value="Unassembled WGS sequence"/>
</dbReference>
<dbReference type="Pfam" id="PF01965">
    <property type="entry name" value="DJ-1_PfpI"/>
    <property type="match status" value="1"/>
</dbReference>
<accession>A0AAE8N5P6</accession>
<proteinExistence type="predicted"/>
<organism evidence="2 3">
    <name type="scientific">Cephalotrichum gorgonifer</name>
    <dbReference type="NCBI Taxonomy" id="2041049"/>
    <lineage>
        <taxon>Eukaryota</taxon>
        <taxon>Fungi</taxon>
        <taxon>Dikarya</taxon>
        <taxon>Ascomycota</taxon>
        <taxon>Pezizomycotina</taxon>
        <taxon>Sordariomycetes</taxon>
        <taxon>Hypocreomycetidae</taxon>
        <taxon>Microascales</taxon>
        <taxon>Microascaceae</taxon>
        <taxon>Cephalotrichum</taxon>
    </lineage>
</organism>
<evidence type="ECO:0000259" key="1">
    <source>
        <dbReference type="Pfam" id="PF01965"/>
    </source>
</evidence>
<dbReference type="AlphaFoldDB" id="A0AAE8N5P6"/>
<dbReference type="InterPro" id="IPR002818">
    <property type="entry name" value="DJ-1/PfpI"/>
</dbReference>
<dbReference type="CDD" id="cd03139">
    <property type="entry name" value="GATase1_PfpI_2"/>
    <property type="match status" value="1"/>
</dbReference>
<feature type="domain" description="DJ-1/PfpI" evidence="1">
    <location>
        <begin position="14"/>
        <end position="185"/>
    </location>
</feature>